<dbReference type="EMBL" id="JACHBF010000007">
    <property type="protein sequence ID" value="MBB6492423.1"/>
    <property type="molecule type" value="Genomic_DNA"/>
</dbReference>
<name>A0ABR6QZS1_RHITR</name>
<evidence type="ECO:0000313" key="1">
    <source>
        <dbReference type="EMBL" id="MBB6492423.1"/>
    </source>
</evidence>
<accession>A0ABR6QZS1</accession>
<protein>
    <recommendedName>
        <fullName evidence="3">Transposase</fullName>
    </recommendedName>
</protein>
<gene>
    <name evidence="1" type="ORF">GGD45_002830</name>
</gene>
<evidence type="ECO:0000313" key="2">
    <source>
        <dbReference type="Proteomes" id="UP000526625"/>
    </source>
</evidence>
<dbReference type="Proteomes" id="UP000526625">
    <property type="component" value="Unassembled WGS sequence"/>
</dbReference>
<reference evidence="1 2" key="1">
    <citation type="submission" date="2020-08" db="EMBL/GenBank/DDBJ databases">
        <title>Genomic Encyclopedia of Type Strains, Phase IV (KMG-V): Genome sequencing to study the core and pangenomes of soil and plant-associated prokaryotes.</title>
        <authorList>
            <person name="Whitman W."/>
        </authorList>
    </citation>
    <scope>NUCLEOTIDE SEQUENCE [LARGE SCALE GENOMIC DNA]</scope>
    <source>
        <strain evidence="1 2">SEMIA 4059</strain>
    </source>
</reference>
<sequence length="136" mass="15285">MLTTIRLSQLSNCSSPAGVSRPVCKRQHQAFVWDFTTFRRDCQSRLIGTSIVPGWRWLKFGIENPGKRLEDLQDGRMIAGIVSILRLTAHFDDAGMMQAGQVLAERRLRYSKLLGQAVYILLTAGQMNTDLKAFGI</sequence>
<organism evidence="1 2">
    <name type="scientific">Rhizobium tropici</name>
    <dbReference type="NCBI Taxonomy" id="398"/>
    <lineage>
        <taxon>Bacteria</taxon>
        <taxon>Pseudomonadati</taxon>
        <taxon>Pseudomonadota</taxon>
        <taxon>Alphaproteobacteria</taxon>
        <taxon>Hyphomicrobiales</taxon>
        <taxon>Rhizobiaceae</taxon>
        <taxon>Rhizobium/Agrobacterium group</taxon>
        <taxon>Rhizobium</taxon>
    </lineage>
</organism>
<evidence type="ECO:0008006" key="3">
    <source>
        <dbReference type="Google" id="ProtNLM"/>
    </source>
</evidence>
<comment type="caution">
    <text evidence="1">The sequence shown here is derived from an EMBL/GenBank/DDBJ whole genome shotgun (WGS) entry which is preliminary data.</text>
</comment>
<proteinExistence type="predicted"/>
<keyword evidence="2" id="KW-1185">Reference proteome</keyword>